<protein>
    <submittedName>
        <fullName evidence="3">Uncharacterized protein</fullName>
    </submittedName>
</protein>
<keyword evidence="2" id="KW-0472">Membrane</keyword>
<feature type="compositionally biased region" description="Basic and acidic residues" evidence="1">
    <location>
        <begin position="426"/>
        <end position="435"/>
    </location>
</feature>
<feature type="compositionally biased region" description="Basic and acidic residues" evidence="1">
    <location>
        <begin position="620"/>
        <end position="633"/>
    </location>
</feature>
<comment type="caution">
    <text evidence="3">The sequence shown here is derived from an EMBL/GenBank/DDBJ whole genome shotgun (WGS) entry which is preliminary data.</text>
</comment>
<feature type="compositionally biased region" description="Polar residues" evidence="1">
    <location>
        <begin position="182"/>
        <end position="201"/>
    </location>
</feature>
<feature type="compositionally biased region" description="Polar residues" evidence="1">
    <location>
        <begin position="642"/>
        <end position="658"/>
    </location>
</feature>
<dbReference type="AlphaFoldDB" id="A0A9Q0ATC5"/>
<keyword evidence="4" id="KW-1185">Reference proteome</keyword>
<feature type="compositionally biased region" description="Basic and acidic residues" evidence="1">
    <location>
        <begin position="450"/>
        <end position="459"/>
    </location>
</feature>
<feature type="region of interest" description="Disordered" evidence="1">
    <location>
        <begin position="856"/>
        <end position="878"/>
    </location>
</feature>
<feature type="region of interest" description="Disordered" evidence="1">
    <location>
        <begin position="312"/>
        <end position="332"/>
    </location>
</feature>
<feature type="compositionally biased region" description="Basic and acidic residues" evidence="1">
    <location>
        <begin position="465"/>
        <end position="474"/>
    </location>
</feature>
<feature type="region of interest" description="Disordered" evidence="1">
    <location>
        <begin position="392"/>
        <end position="474"/>
    </location>
</feature>
<evidence type="ECO:0000313" key="4">
    <source>
        <dbReference type="Proteomes" id="UP000829685"/>
    </source>
</evidence>
<feature type="transmembrane region" description="Helical" evidence="2">
    <location>
        <begin position="885"/>
        <end position="907"/>
    </location>
</feature>
<keyword evidence="2" id="KW-0812">Transmembrane</keyword>
<feature type="compositionally biased region" description="Polar residues" evidence="1">
    <location>
        <begin position="568"/>
        <end position="599"/>
    </location>
</feature>
<proteinExistence type="predicted"/>
<name>A0A9Q0ATC5_9PEZI</name>
<feature type="compositionally biased region" description="Basic and acidic residues" evidence="1">
    <location>
        <begin position="320"/>
        <end position="332"/>
    </location>
</feature>
<sequence>MLVSVATHPAPRAKPLSVSVHRAKLSGPVTMSLLKWRRGQQHQQQTRGYRFGMWSSHLEPEFHRDLRRHHRVLKYKYTKSLNRRLSWEHPLAQDSKAIWRRVVGRYWSPAGSQFGSRFVNTGETARNAHRQTHKEEKPGYTSVYNAATSALEGGFDAWKTELNAMVNSWTKQAINGAKRPKSTVSNKVTSQKRTSASNTPTGEEYVIDPITNRKVLKRTYGSVETDPHQSVKSFKSYRSQFVNFAPPADVGQDQRQPVHSNGPPPKEELSKYKEVATDEALAHEDTSTLQSQEYSLNHLPPEEASEIRNDLENYSPSQYDEVRTAEEPDQKYDDLDKYQSHNYNESASVQTDTTPAYEDLHQYKPYMHAENAPVEQVDPPYKDLEKYATFVPEEDVQAKQSSPEYEDLDKYKPSHFDGVQTQEPTSKYDDLEKYKPYHYQEGVAASESNPKYEDLDNYKPTEFSDASHEQEEKPFQEYGDLEQYKAYRFQEPQGNAALGRDVVNESLKEFDLKAQERETLEKSMADHITASNAADREAVANVQASRQKTGDEKSRMTGNFIRDFPEDFSQSWNSHSTGLQPEQGATASYEQHLQRTVQSQEKDVSDGLSRAANTPALEPALDRHVNSKVDSRTRRSQSRQSKNQTAADPYSRQPQGLETSYAEECGPESTRPAYVKTYGTPEDNTAKDNRAEQATAIPLEQLVDDIPPAVAHEAVSNSQPTVYKILAYDSTMQNVSIAETTSVVPDQAAPLTPAEVLLRLSNPSKFFPHFAPLQAQGFEIVSGSGDVLVFRKVRDAPAASSGGSRPHPVNPIDMMGKPAALPNAAAFASPTGFINYDLPPVEEQSPPFRSNIDVRREEPVFSGPRTTPLEGAQRRRKKRSVTKRVLIGGAWVAGVSYALGVVAEYFVTGGADGRGPTGF</sequence>
<dbReference type="Proteomes" id="UP000829685">
    <property type="component" value="Unassembled WGS sequence"/>
</dbReference>
<organism evidence="3 4">
    <name type="scientific">Neoarthrinium moseri</name>
    <dbReference type="NCBI Taxonomy" id="1658444"/>
    <lineage>
        <taxon>Eukaryota</taxon>
        <taxon>Fungi</taxon>
        <taxon>Dikarya</taxon>
        <taxon>Ascomycota</taxon>
        <taxon>Pezizomycotina</taxon>
        <taxon>Sordariomycetes</taxon>
        <taxon>Xylariomycetidae</taxon>
        <taxon>Amphisphaeriales</taxon>
        <taxon>Apiosporaceae</taxon>
        <taxon>Neoarthrinium</taxon>
    </lineage>
</organism>
<gene>
    <name evidence="3" type="ORF">JX265_003769</name>
</gene>
<feature type="region of interest" description="Disordered" evidence="1">
    <location>
        <begin position="175"/>
        <end position="205"/>
    </location>
</feature>
<keyword evidence="2" id="KW-1133">Transmembrane helix</keyword>
<evidence type="ECO:0000256" key="1">
    <source>
        <dbReference type="SAM" id="MobiDB-lite"/>
    </source>
</evidence>
<evidence type="ECO:0000256" key="2">
    <source>
        <dbReference type="SAM" id="Phobius"/>
    </source>
</evidence>
<dbReference type="EMBL" id="JAFIMR010000006">
    <property type="protein sequence ID" value="KAI1877761.1"/>
    <property type="molecule type" value="Genomic_DNA"/>
</dbReference>
<accession>A0A9Q0ATC5</accession>
<evidence type="ECO:0000313" key="3">
    <source>
        <dbReference type="EMBL" id="KAI1877761.1"/>
    </source>
</evidence>
<feature type="region of interest" description="Disordered" evidence="1">
    <location>
        <begin position="246"/>
        <end position="269"/>
    </location>
</feature>
<feature type="region of interest" description="Disordered" evidence="1">
    <location>
        <begin position="529"/>
        <end position="686"/>
    </location>
</feature>
<reference evidence="3" key="1">
    <citation type="submission" date="2021-03" db="EMBL/GenBank/DDBJ databases">
        <title>Revisited historic fungal species revealed as producer of novel bioactive compounds through whole genome sequencing and comparative genomics.</title>
        <authorList>
            <person name="Vignolle G.A."/>
            <person name="Hochenegger N."/>
            <person name="Mach R.L."/>
            <person name="Mach-Aigner A.R."/>
            <person name="Javad Rahimi M."/>
            <person name="Salim K.A."/>
            <person name="Chan C.M."/>
            <person name="Lim L.B.L."/>
            <person name="Cai F."/>
            <person name="Druzhinina I.S."/>
            <person name="U'Ren J.M."/>
            <person name="Derntl C."/>
        </authorList>
    </citation>
    <scope>NUCLEOTIDE SEQUENCE</scope>
    <source>
        <strain evidence="3">TUCIM 5799</strain>
    </source>
</reference>